<protein>
    <submittedName>
        <fullName evidence="10">Formate hydrogenlyase subunit 3/multisubunit Na+/H+ antiporter MnhD subunit</fullName>
    </submittedName>
</protein>
<reference evidence="10 11" key="1">
    <citation type="submission" date="2023-07" db="EMBL/GenBank/DDBJ databases">
        <title>Genomic Encyclopedia of Type Strains, Phase IV (KMG-IV): sequencing the most valuable type-strain genomes for metagenomic binning, comparative biology and taxonomic classification.</title>
        <authorList>
            <person name="Goeker M."/>
        </authorList>
    </citation>
    <scope>NUCLEOTIDE SEQUENCE [LARGE SCALE GENOMIC DNA]</scope>
    <source>
        <strain evidence="10 11">B1-1</strain>
    </source>
</reference>
<feature type="transmembrane region" description="Helical" evidence="8">
    <location>
        <begin position="429"/>
        <end position="449"/>
    </location>
</feature>
<evidence type="ECO:0000256" key="6">
    <source>
        <dbReference type="ARBA" id="ARBA00023136"/>
    </source>
</evidence>
<evidence type="ECO:0000256" key="3">
    <source>
        <dbReference type="ARBA" id="ARBA00022475"/>
    </source>
</evidence>
<evidence type="ECO:0000256" key="7">
    <source>
        <dbReference type="RuleBase" id="RU000320"/>
    </source>
</evidence>
<evidence type="ECO:0000259" key="9">
    <source>
        <dbReference type="Pfam" id="PF00361"/>
    </source>
</evidence>
<dbReference type="Pfam" id="PF00361">
    <property type="entry name" value="Proton_antipo_M"/>
    <property type="match status" value="1"/>
</dbReference>
<evidence type="ECO:0000313" key="11">
    <source>
        <dbReference type="Proteomes" id="UP001223743"/>
    </source>
</evidence>
<keyword evidence="6 8" id="KW-0472">Membrane</keyword>
<evidence type="ECO:0000256" key="1">
    <source>
        <dbReference type="ARBA" id="ARBA00004651"/>
    </source>
</evidence>
<feature type="transmembrane region" description="Helical" evidence="8">
    <location>
        <begin position="112"/>
        <end position="141"/>
    </location>
</feature>
<feature type="transmembrane region" description="Helical" evidence="8">
    <location>
        <begin position="469"/>
        <end position="486"/>
    </location>
</feature>
<evidence type="ECO:0000256" key="8">
    <source>
        <dbReference type="SAM" id="Phobius"/>
    </source>
</evidence>
<evidence type="ECO:0000256" key="2">
    <source>
        <dbReference type="ARBA" id="ARBA00005346"/>
    </source>
</evidence>
<dbReference type="PANTHER" id="PTHR42703">
    <property type="entry name" value="NADH DEHYDROGENASE"/>
    <property type="match status" value="1"/>
</dbReference>
<dbReference type="InterPro" id="IPR001750">
    <property type="entry name" value="ND/Mrp_TM"/>
</dbReference>
<keyword evidence="11" id="KW-1185">Reference proteome</keyword>
<feature type="transmembrane region" description="Helical" evidence="8">
    <location>
        <begin position="359"/>
        <end position="384"/>
    </location>
</feature>
<feature type="transmembrane region" description="Helical" evidence="8">
    <location>
        <begin position="326"/>
        <end position="347"/>
    </location>
</feature>
<feature type="domain" description="NADH:quinone oxidoreductase/Mrp antiporter transmembrane" evidence="9">
    <location>
        <begin position="126"/>
        <end position="350"/>
    </location>
</feature>
<dbReference type="RefSeq" id="WP_266282171.1">
    <property type="nucleotide sequence ID" value="NZ_JAPKNF010000001.1"/>
</dbReference>
<evidence type="ECO:0000313" key="10">
    <source>
        <dbReference type="EMBL" id="MDQ0514497.1"/>
    </source>
</evidence>
<feature type="transmembrane region" description="Helical" evidence="8">
    <location>
        <begin position="41"/>
        <end position="66"/>
    </location>
</feature>
<feature type="transmembrane region" description="Helical" evidence="8">
    <location>
        <begin position="161"/>
        <end position="184"/>
    </location>
</feature>
<dbReference type="EMBL" id="JAUSWJ010000001">
    <property type="protein sequence ID" value="MDQ0514497.1"/>
    <property type="molecule type" value="Genomic_DNA"/>
</dbReference>
<keyword evidence="4 7" id="KW-0812">Transmembrane</keyword>
<dbReference type="Proteomes" id="UP001223743">
    <property type="component" value="Unassembled WGS sequence"/>
</dbReference>
<feature type="transmembrane region" description="Helical" evidence="8">
    <location>
        <begin position="295"/>
        <end position="320"/>
    </location>
</feature>
<comment type="similarity">
    <text evidence="2">Belongs to the CPA3 antiporters (TC 2.A.63) subunit D family.</text>
</comment>
<feature type="transmembrane region" description="Helical" evidence="8">
    <location>
        <begin position="396"/>
        <end position="417"/>
    </location>
</feature>
<comment type="subcellular location">
    <subcellularLocation>
        <location evidence="1">Cell membrane</location>
        <topology evidence="1">Multi-pass membrane protein</topology>
    </subcellularLocation>
    <subcellularLocation>
        <location evidence="7">Membrane</location>
        <topology evidence="7">Multi-pass membrane protein</topology>
    </subcellularLocation>
</comment>
<accession>A0ABU0M0L7</accession>
<keyword evidence="5 8" id="KW-1133">Transmembrane helix</keyword>
<feature type="transmembrane region" description="Helical" evidence="8">
    <location>
        <begin position="78"/>
        <end position="100"/>
    </location>
</feature>
<evidence type="ECO:0000256" key="4">
    <source>
        <dbReference type="ARBA" id="ARBA00022692"/>
    </source>
</evidence>
<feature type="transmembrane region" description="Helical" evidence="8">
    <location>
        <begin position="190"/>
        <end position="215"/>
    </location>
</feature>
<name>A0ABU0M0L7_9HYPH</name>
<gene>
    <name evidence="10" type="ORF">QO015_000110</name>
</gene>
<proteinExistence type="inferred from homology"/>
<organism evidence="10 11">
    <name type="scientific">Kaistia geumhonensis</name>
    <dbReference type="NCBI Taxonomy" id="410839"/>
    <lineage>
        <taxon>Bacteria</taxon>
        <taxon>Pseudomonadati</taxon>
        <taxon>Pseudomonadota</taxon>
        <taxon>Alphaproteobacteria</taxon>
        <taxon>Hyphomicrobiales</taxon>
        <taxon>Kaistiaceae</taxon>
        <taxon>Kaistia</taxon>
    </lineage>
</organism>
<feature type="transmembrane region" description="Helical" evidence="8">
    <location>
        <begin position="525"/>
        <end position="543"/>
    </location>
</feature>
<dbReference type="InterPro" id="IPR050586">
    <property type="entry name" value="CPA3_Na-H_Antiporter_D"/>
</dbReference>
<evidence type="ECO:0000256" key="5">
    <source>
        <dbReference type="ARBA" id="ARBA00022989"/>
    </source>
</evidence>
<comment type="caution">
    <text evidence="10">The sequence shown here is derived from an EMBL/GenBank/DDBJ whole genome shotgun (WGS) entry which is preliminary data.</text>
</comment>
<keyword evidence="3" id="KW-1003">Cell membrane</keyword>
<dbReference type="PANTHER" id="PTHR42703:SF1">
    <property type="entry name" value="NA(+)_H(+) ANTIPORTER SUBUNIT D1"/>
    <property type="match status" value="1"/>
</dbReference>
<feature type="transmembrane region" description="Helical" evidence="8">
    <location>
        <begin position="267"/>
        <end position="288"/>
    </location>
</feature>
<sequence length="544" mass="55115">MTPDAALSPLAPLLLALASLFPLALLALTLAAPGFRPRLAGLLWLAPLPGLAAALLATGGAVALPAPLALGLALDEPGALLLGSAALIWCAAGIAAPAWWGERLRSLPYQAWWLATLAGSMTVFIAADLVTFYLAFSLVSLAGYGLVTRDGTPAALKAGRVYFALAVTGEAFLLSGFVLLALGAGGETRIAAIVAALPSAPLVTPALVLVLLGLAAKLGLVPLHLWMPPSYGAAPYPAAAVLSGAAVKAGVIGLVRFLPFGTPLETLGMALAVAGFFSAFFGVAVGLTQRHPKHVLAYSSISQMGVIAAVAGLSLAAGRAVAPTEIAFYGLHHVFAKGGLFLALAALSMNGGRGRAALFWPAAIVALGIAGLPLTGGALAKLAIKDALGSGWPKTLGSVSAVASTVLMLHFLTLASVARSRDASAIAPVAIRAAWWGTALASLVLPWLLFPMVGGSIAEALAPSSLLELAWPVMAGAALFALLRLWRNRPSLPPGDILAIIRQGEPWLGRLSNGVAAIEGFLTDWTVAGAVLLLLAIALAGAML</sequence>